<comment type="caution">
    <text evidence="2">The sequence shown here is derived from an EMBL/GenBank/DDBJ whole genome shotgun (WGS) entry which is preliminary data.</text>
</comment>
<sequence>MDKKRKNLSGSQYKNRRRMKEAEGIKLSYAMREFLTQKSCQGDTSTSTARLVFLAWLRIRYVTQSGYDQMKITANEIAERDCATEFPTESEVRPRRKKRLFDYEKFDDEPLSEKTKFKINFFNYILDITINSLNERFTLLNTHSKELLDISRMLPHSTKALDVINYLCQNNLITLYPNTAVALRILLTLPVTVASGERTFSKLKLIKNYVRSTISQLKLRNLSVISIENKLATSLEYRALIDEFAKLKVRRVKL</sequence>
<dbReference type="EMBL" id="JARPUR010000001">
    <property type="protein sequence ID" value="KAK4886341.1"/>
    <property type="molecule type" value="Genomic_DNA"/>
</dbReference>
<name>A0AAN7PQ26_9COLE</name>
<gene>
    <name evidence="2" type="ORF">RN001_002612</name>
</gene>
<evidence type="ECO:0000313" key="3">
    <source>
        <dbReference type="Proteomes" id="UP001353858"/>
    </source>
</evidence>
<dbReference type="InterPro" id="IPR008906">
    <property type="entry name" value="HATC_C_dom"/>
</dbReference>
<dbReference type="PANTHER" id="PTHR45749:SF35">
    <property type="entry name" value="AC-LIKE TRANSPOSASE-RELATED"/>
    <property type="match status" value="1"/>
</dbReference>
<proteinExistence type="predicted"/>
<dbReference type="AlphaFoldDB" id="A0AAN7PQ26"/>
<dbReference type="Proteomes" id="UP001353858">
    <property type="component" value="Unassembled WGS sequence"/>
</dbReference>
<dbReference type="PANTHER" id="PTHR45749">
    <property type="match status" value="1"/>
</dbReference>
<keyword evidence="3" id="KW-1185">Reference proteome</keyword>
<protein>
    <recommendedName>
        <fullName evidence="1">HAT C-terminal dimerisation domain-containing protein</fullName>
    </recommendedName>
</protein>
<feature type="domain" description="HAT C-terminal dimerisation" evidence="1">
    <location>
        <begin position="159"/>
        <end position="230"/>
    </location>
</feature>
<organism evidence="2 3">
    <name type="scientific">Aquatica leii</name>
    <dbReference type="NCBI Taxonomy" id="1421715"/>
    <lineage>
        <taxon>Eukaryota</taxon>
        <taxon>Metazoa</taxon>
        <taxon>Ecdysozoa</taxon>
        <taxon>Arthropoda</taxon>
        <taxon>Hexapoda</taxon>
        <taxon>Insecta</taxon>
        <taxon>Pterygota</taxon>
        <taxon>Neoptera</taxon>
        <taxon>Endopterygota</taxon>
        <taxon>Coleoptera</taxon>
        <taxon>Polyphaga</taxon>
        <taxon>Elateriformia</taxon>
        <taxon>Elateroidea</taxon>
        <taxon>Lampyridae</taxon>
        <taxon>Luciolinae</taxon>
        <taxon>Aquatica</taxon>
    </lineage>
</organism>
<evidence type="ECO:0000259" key="1">
    <source>
        <dbReference type="Pfam" id="PF05699"/>
    </source>
</evidence>
<dbReference type="Pfam" id="PF05699">
    <property type="entry name" value="Dimer_Tnp_hAT"/>
    <property type="match status" value="1"/>
</dbReference>
<dbReference type="GO" id="GO:0046983">
    <property type="term" value="F:protein dimerization activity"/>
    <property type="evidence" value="ECO:0007669"/>
    <property type="project" value="InterPro"/>
</dbReference>
<evidence type="ECO:0000313" key="2">
    <source>
        <dbReference type="EMBL" id="KAK4886341.1"/>
    </source>
</evidence>
<accession>A0AAN7PQ26</accession>
<reference evidence="3" key="1">
    <citation type="submission" date="2023-01" db="EMBL/GenBank/DDBJ databases">
        <title>Key to firefly adult light organ development and bioluminescence: homeobox transcription factors regulate luciferase expression and transportation to peroxisome.</title>
        <authorList>
            <person name="Fu X."/>
        </authorList>
    </citation>
    <scope>NUCLEOTIDE SEQUENCE [LARGE SCALE GENOMIC DNA]</scope>
</reference>